<dbReference type="InterPro" id="IPR005546">
    <property type="entry name" value="Autotransporte_beta"/>
</dbReference>
<feature type="domain" description="Autotransporter" evidence="3">
    <location>
        <begin position="612"/>
        <end position="889"/>
    </location>
</feature>
<dbReference type="PROSITE" id="PS51257">
    <property type="entry name" value="PROKAR_LIPOPROTEIN"/>
    <property type="match status" value="1"/>
</dbReference>
<accession>A0ABR6L0H5</accession>
<name>A0ABR6L0H5_9HYPH</name>
<dbReference type="InterPro" id="IPR012332">
    <property type="entry name" value="Autotransporter_pectin_lyase_C"/>
</dbReference>
<dbReference type="RefSeq" id="WP_183262194.1">
    <property type="nucleotide sequence ID" value="NZ_BAAAVZ010000003.1"/>
</dbReference>
<sequence>MRIFHPAPARFGWLASTAMVLLGSTQAGFAACDLTPTAGNSIYVCDSGASGGLTDTNGTNTLTMPGGGAGTINGNVVFGGFVDRVEVHSGAITGNVQQGGGSDDFLMSGGQIQSLSQGDGLDTFFMSGGRIVDFFEDGDTAYMTGGRIGRVNMKLDDNLFDMSGGTIDKNLVTGFGDDTIILSGGTIGGNISVSGGTDSVTVTGGSVGGSVLLSVGTDTFTWDGGGIIYGTVDLGGDNDTAKLSNLSNANIGATVAVNGGDGTDGLTFDNVSAAGIARFQNWERIDATNDTELTFDGNLVLGDAGTGTGTLTVDATSTLFGGGQNASVLAVTGLANVINAGRIDLTNGGGGTGDTFTINGNYQGNGGLLFLDTVLGSDGSASDKLVISGGTATGSTGIEIVNAGGAGGLTVADGILVVEAIGGATTGGAFALASRVAAGAYEYMLFKGDAAGAGQNWYLRSTMSSTSPEPAPGPSPIEPNPQPAPVDPETAPPPPTSVIPPVVIPGEGDPVTPPTDPTPPVLPGDTPPEAPPVPPVTGEPTPPPPTETPQLVLNPAESAPLPNPERLEGGAMPLFRGEVPTYAVISPLAHYLAMSTLGTFHERRGEQPEVQGAGQMPAAWGRVFGQSVDMSWTGTLTPRFDGTLFGMQAGLDIYGWETDSGHHDRIGLLVGHTRISGDVKSPTIAGPVADFGDINANGTSLGANWTHVGPGGWYLDAVLMGTWYGGDVTSSGGENLDVGGTGVTASLEGGYPIALTPEWTLEPQGQLVWQHLSLDDQADSFSTVSFNSDDVLTGRLGVRLQGLFQTEAATLKPYLKANIWHEFDGEGGISLGGDPIAVETGGTSVEFGGGVIAKLSEHTSMFATADYTTNIGGEQKRVFEGNVGLSVKW</sequence>
<dbReference type="PANTHER" id="PTHR35037:SF3">
    <property type="entry name" value="C-TERMINAL REGION OF AIDA-LIKE PROTEIN"/>
    <property type="match status" value="1"/>
</dbReference>
<reference evidence="4 5" key="1">
    <citation type="submission" date="2020-08" db="EMBL/GenBank/DDBJ databases">
        <title>Genomic Encyclopedia of Type Strains, Phase IV (KMG-IV): sequencing the most valuable type-strain genomes for metagenomic binning, comparative biology and taxonomic classification.</title>
        <authorList>
            <person name="Goeker M."/>
        </authorList>
    </citation>
    <scope>NUCLEOTIDE SEQUENCE [LARGE SCALE GENOMIC DNA]</scope>
    <source>
        <strain evidence="4 5">DSM 7050</strain>
    </source>
</reference>
<gene>
    <name evidence="4" type="ORF">GGQ99_001858</name>
</gene>
<evidence type="ECO:0000256" key="1">
    <source>
        <dbReference type="SAM" id="MobiDB-lite"/>
    </source>
</evidence>
<dbReference type="InterPro" id="IPR011050">
    <property type="entry name" value="Pectin_lyase_fold/virulence"/>
</dbReference>
<dbReference type="SMART" id="SM00869">
    <property type="entry name" value="Autotransporter"/>
    <property type="match status" value="1"/>
</dbReference>
<evidence type="ECO:0000313" key="4">
    <source>
        <dbReference type="EMBL" id="MBB4650136.1"/>
    </source>
</evidence>
<feature type="compositionally biased region" description="Low complexity" evidence="1">
    <location>
        <begin position="499"/>
        <end position="510"/>
    </location>
</feature>
<dbReference type="Pfam" id="PF18883">
    <property type="entry name" value="AC_1"/>
    <property type="match status" value="1"/>
</dbReference>
<dbReference type="PROSITE" id="PS51208">
    <property type="entry name" value="AUTOTRANSPORTER"/>
    <property type="match status" value="1"/>
</dbReference>
<dbReference type="CDD" id="cd01344">
    <property type="entry name" value="PL2_Passenger_AT"/>
    <property type="match status" value="1"/>
</dbReference>
<dbReference type="PANTHER" id="PTHR35037">
    <property type="entry name" value="C-TERMINAL REGION OF AIDA-LIKE PROTEIN"/>
    <property type="match status" value="1"/>
</dbReference>
<dbReference type="PRINTS" id="PR01484">
    <property type="entry name" value="PRTACTNFAMLY"/>
</dbReference>
<evidence type="ECO:0000259" key="3">
    <source>
        <dbReference type="PROSITE" id="PS51208"/>
    </source>
</evidence>
<dbReference type="SUPFAM" id="SSF103515">
    <property type="entry name" value="Autotransporter"/>
    <property type="match status" value="1"/>
</dbReference>
<feature type="chain" id="PRO_5047523635" evidence="2">
    <location>
        <begin position="31"/>
        <end position="889"/>
    </location>
</feature>
<feature type="region of interest" description="Disordered" evidence="1">
    <location>
        <begin position="461"/>
        <end position="548"/>
    </location>
</feature>
<organism evidence="4 5">
    <name type="scientific">Aminobacter niigataensis</name>
    <dbReference type="NCBI Taxonomy" id="83265"/>
    <lineage>
        <taxon>Bacteria</taxon>
        <taxon>Pseudomonadati</taxon>
        <taxon>Pseudomonadota</taxon>
        <taxon>Alphaproteobacteria</taxon>
        <taxon>Hyphomicrobiales</taxon>
        <taxon>Phyllobacteriaceae</taxon>
        <taxon>Aminobacter</taxon>
    </lineage>
</organism>
<dbReference type="SUPFAM" id="SSF51126">
    <property type="entry name" value="Pectin lyase-like"/>
    <property type="match status" value="1"/>
</dbReference>
<keyword evidence="2" id="KW-0732">Signal</keyword>
<evidence type="ECO:0000256" key="2">
    <source>
        <dbReference type="SAM" id="SignalP"/>
    </source>
</evidence>
<dbReference type="InterPro" id="IPR036709">
    <property type="entry name" value="Autotransporte_beta_dom_sf"/>
</dbReference>
<dbReference type="InterPro" id="IPR003991">
    <property type="entry name" value="Pertactin_virulence_factor"/>
</dbReference>
<comment type="caution">
    <text evidence="4">The sequence shown here is derived from an EMBL/GenBank/DDBJ whole genome shotgun (WGS) entry which is preliminary data.</text>
</comment>
<dbReference type="Gene3D" id="2.40.128.130">
    <property type="entry name" value="Autotransporter beta-domain"/>
    <property type="match status" value="1"/>
</dbReference>
<keyword evidence="5" id="KW-1185">Reference proteome</keyword>
<dbReference type="Proteomes" id="UP000539538">
    <property type="component" value="Unassembled WGS sequence"/>
</dbReference>
<dbReference type="InterPro" id="IPR051551">
    <property type="entry name" value="Autotransporter_adhesion"/>
</dbReference>
<feature type="signal peptide" evidence="2">
    <location>
        <begin position="1"/>
        <end position="30"/>
    </location>
</feature>
<dbReference type="Pfam" id="PF03797">
    <property type="entry name" value="Autotransporter"/>
    <property type="match status" value="1"/>
</dbReference>
<feature type="compositionally biased region" description="Pro residues" evidence="1">
    <location>
        <begin position="469"/>
        <end position="498"/>
    </location>
</feature>
<dbReference type="EMBL" id="JACHOT010000001">
    <property type="protein sequence ID" value="MBB4650136.1"/>
    <property type="molecule type" value="Genomic_DNA"/>
</dbReference>
<dbReference type="InterPro" id="IPR043990">
    <property type="entry name" value="AC_1"/>
</dbReference>
<dbReference type="NCBIfam" id="TIGR01414">
    <property type="entry name" value="autotrans_barl"/>
    <property type="match status" value="1"/>
</dbReference>
<protein>
    <submittedName>
        <fullName evidence="4">Outer membrane autotransporter protein</fullName>
    </submittedName>
</protein>
<proteinExistence type="predicted"/>
<dbReference type="InterPro" id="IPR006315">
    <property type="entry name" value="OM_autotransptr_brl_dom"/>
</dbReference>
<evidence type="ECO:0000313" key="5">
    <source>
        <dbReference type="Proteomes" id="UP000539538"/>
    </source>
</evidence>
<dbReference type="Gene3D" id="2.160.20.20">
    <property type="match status" value="1"/>
</dbReference>
<feature type="compositionally biased region" description="Pro residues" evidence="1">
    <location>
        <begin position="511"/>
        <end position="547"/>
    </location>
</feature>